<feature type="compositionally biased region" description="Acidic residues" evidence="1">
    <location>
        <begin position="50"/>
        <end position="60"/>
    </location>
</feature>
<feature type="compositionally biased region" description="Polar residues" evidence="1">
    <location>
        <begin position="32"/>
        <end position="46"/>
    </location>
</feature>
<protein>
    <submittedName>
        <fullName evidence="3">Uncharacterized protein</fullName>
    </submittedName>
</protein>
<evidence type="ECO:0000313" key="4">
    <source>
        <dbReference type="Proteomes" id="UP000000268"/>
    </source>
</evidence>
<feature type="chain" id="PRO_5002748282" evidence="2">
    <location>
        <begin position="31"/>
        <end position="202"/>
    </location>
</feature>
<feature type="compositionally biased region" description="Low complexity" evidence="1">
    <location>
        <begin position="80"/>
        <end position="90"/>
    </location>
</feature>
<reference evidence="3 4" key="1">
    <citation type="journal article" date="2008" name="Proc. Natl. Acad. Sci. U.S.A.">
        <title>Niche adaptation and genome expansion in the chlorophyll d-producing cyanobacterium Acaryochloris marina.</title>
        <authorList>
            <person name="Swingley W.D."/>
            <person name="Chen M."/>
            <person name="Cheung P.C."/>
            <person name="Conrad A.L."/>
            <person name="Dejesa L.C."/>
            <person name="Hao J."/>
            <person name="Honchak B.M."/>
            <person name="Karbach L.E."/>
            <person name="Kurdoglu A."/>
            <person name="Lahiri S."/>
            <person name="Mastrian S.D."/>
            <person name="Miyashita H."/>
            <person name="Page L."/>
            <person name="Ramakrishna P."/>
            <person name="Satoh S."/>
            <person name="Sattley W.M."/>
            <person name="Shimada Y."/>
            <person name="Taylor H.L."/>
            <person name="Tomo T."/>
            <person name="Tsuchiya T."/>
            <person name="Wang Z.T."/>
            <person name="Raymond J."/>
            <person name="Mimuro M."/>
            <person name="Blankenship R.E."/>
            <person name="Touchman J.W."/>
        </authorList>
    </citation>
    <scope>NUCLEOTIDE SEQUENCE [LARGE SCALE GENOMIC DNA]</scope>
    <source>
        <strain evidence="4">MBIC 11017</strain>
    </source>
</reference>
<dbReference type="HOGENOM" id="CLU_117043_0_0_3"/>
<feature type="region of interest" description="Disordered" evidence="1">
    <location>
        <begin position="30"/>
        <end position="60"/>
    </location>
</feature>
<feature type="signal peptide" evidence="2">
    <location>
        <begin position="1"/>
        <end position="30"/>
    </location>
</feature>
<keyword evidence="4" id="KW-1185">Reference proteome</keyword>
<feature type="compositionally biased region" description="Acidic residues" evidence="1">
    <location>
        <begin position="103"/>
        <end position="144"/>
    </location>
</feature>
<name>B0C3Q7_ACAM1</name>
<organism evidence="3 4">
    <name type="scientific">Acaryochloris marina (strain MBIC 11017)</name>
    <dbReference type="NCBI Taxonomy" id="329726"/>
    <lineage>
        <taxon>Bacteria</taxon>
        <taxon>Bacillati</taxon>
        <taxon>Cyanobacteriota</taxon>
        <taxon>Cyanophyceae</taxon>
        <taxon>Acaryochloridales</taxon>
        <taxon>Acaryochloridaceae</taxon>
        <taxon>Acaryochloris</taxon>
    </lineage>
</organism>
<dbReference type="KEGG" id="amr:AM1_6062"/>
<proteinExistence type="predicted"/>
<evidence type="ECO:0000313" key="3">
    <source>
        <dbReference type="EMBL" id="ABW30994.1"/>
    </source>
</evidence>
<dbReference type="EMBL" id="CP000828">
    <property type="protein sequence ID" value="ABW30994.1"/>
    <property type="molecule type" value="Genomic_DNA"/>
</dbReference>
<sequence>MKYFKSQFPIQLVSTVVGMSSLMASLPALADTPSSTTGLASANTHVAQVDESETQEEELSPEVMKILCKNFPLNSRCSGTSQSDTVPPSDDTSDLEGAADTPESVEPENSEPEDSTVPEMDSSDTESEEAPVDSSSTDDMDEPTEGGAAQPDGTMTAPEEVPNPPETMTPDNTTPVEPMSPNDPQGTPTTPPMVPVPEGGTE</sequence>
<feature type="region of interest" description="Disordered" evidence="1">
    <location>
        <begin position="74"/>
        <end position="202"/>
    </location>
</feature>
<keyword evidence="2" id="KW-0732">Signal</keyword>
<dbReference type="Proteomes" id="UP000000268">
    <property type="component" value="Chromosome"/>
</dbReference>
<gene>
    <name evidence="3" type="ordered locus">AM1_6062</name>
</gene>
<evidence type="ECO:0000256" key="2">
    <source>
        <dbReference type="SAM" id="SignalP"/>
    </source>
</evidence>
<evidence type="ECO:0000256" key="1">
    <source>
        <dbReference type="SAM" id="MobiDB-lite"/>
    </source>
</evidence>
<accession>B0C3Q7</accession>
<dbReference type="AlphaFoldDB" id="B0C3Q7"/>
<dbReference type="OrthoDB" id="488530at2"/>